<dbReference type="InterPro" id="IPR004046">
    <property type="entry name" value="GST_C"/>
</dbReference>
<organism evidence="3 4">
    <name type="scientific">Marinobacter azerbaijanicus</name>
    <dbReference type="NCBI Taxonomy" id="3050455"/>
    <lineage>
        <taxon>Bacteria</taxon>
        <taxon>Pseudomonadati</taxon>
        <taxon>Pseudomonadota</taxon>
        <taxon>Gammaproteobacteria</taxon>
        <taxon>Pseudomonadales</taxon>
        <taxon>Marinobacteraceae</taxon>
        <taxon>Marinobacter</taxon>
    </lineage>
</organism>
<dbReference type="PROSITE" id="PS50404">
    <property type="entry name" value="GST_NTER"/>
    <property type="match status" value="1"/>
</dbReference>
<dbReference type="Pfam" id="PF13417">
    <property type="entry name" value="GST_N_3"/>
    <property type="match status" value="1"/>
</dbReference>
<name>A0ABT7ICF2_9GAMM</name>
<dbReference type="Gene3D" id="3.40.30.10">
    <property type="entry name" value="Glutaredoxin"/>
    <property type="match status" value="1"/>
</dbReference>
<dbReference type="CDD" id="cd00570">
    <property type="entry name" value="GST_N_family"/>
    <property type="match status" value="1"/>
</dbReference>
<feature type="domain" description="GST C-terminal" evidence="2">
    <location>
        <begin position="83"/>
        <end position="206"/>
    </location>
</feature>
<keyword evidence="4" id="KW-1185">Reference proteome</keyword>
<dbReference type="InterPro" id="IPR004045">
    <property type="entry name" value="Glutathione_S-Trfase_N"/>
</dbReference>
<evidence type="ECO:0000313" key="3">
    <source>
        <dbReference type="EMBL" id="MDL0431836.1"/>
    </source>
</evidence>
<dbReference type="InterPro" id="IPR036249">
    <property type="entry name" value="Thioredoxin-like_sf"/>
</dbReference>
<dbReference type="RefSeq" id="WP_285390965.1">
    <property type="nucleotide sequence ID" value="NZ_JASSVS010000005.1"/>
</dbReference>
<evidence type="ECO:0000259" key="2">
    <source>
        <dbReference type="PROSITE" id="PS50405"/>
    </source>
</evidence>
<dbReference type="SFLD" id="SFLDS00019">
    <property type="entry name" value="Glutathione_Transferase_(cytos"/>
    <property type="match status" value="1"/>
</dbReference>
<dbReference type="InterPro" id="IPR010987">
    <property type="entry name" value="Glutathione-S-Trfase_C-like"/>
</dbReference>
<dbReference type="PANTHER" id="PTHR44051:SF8">
    <property type="entry name" value="GLUTATHIONE S-TRANSFERASE GSTA"/>
    <property type="match status" value="1"/>
</dbReference>
<dbReference type="Gene3D" id="1.20.1050.10">
    <property type="match status" value="1"/>
</dbReference>
<protein>
    <submittedName>
        <fullName evidence="3">Glutathione S-transferase family protein</fullName>
    </submittedName>
</protein>
<dbReference type="SFLD" id="SFLDG00358">
    <property type="entry name" value="Main_(cytGST)"/>
    <property type="match status" value="1"/>
</dbReference>
<dbReference type="InterPro" id="IPR040079">
    <property type="entry name" value="Glutathione_S-Trfase"/>
</dbReference>
<gene>
    <name evidence="3" type="ORF">QPM17_11895</name>
</gene>
<feature type="domain" description="GST N-terminal" evidence="1">
    <location>
        <begin position="2"/>
        <end position="80"/>
    </location>
</feature>
<comment type="caution">
    <text evidence="3">The sequence shown here is derived from an EMBL/GenBank/DDBJ whole genome shotgun (WGS) entry which is preliminary data.</text>
</comment>
<accession>A0ABT7ICF2</accession>
<reference evidence="3 4" key="1">
    <citation type="submission" date="2023-06" db="EMBL/GenBank/DDBJ databases">
        <title>Marinobacter azerbaijanicus a moderately halophilic, isolated from Urmia Lake in Azerbaijan region of Iran.</title>
        <authorList>
            <person name="Sanchez-Porro C."/>
            <person name="Aghdam E.M."/>
            <person name="Saheb S.M."/>
            <person name="Tarhriz V."/>
            <person name="Kazemi E."/>
            <person name="Ammozegar M.A."/>
            <person name="Ventosa A."/>
            <person name="Hejazi M.S."/>
        </authorList>
    </citation>
    <scope>NUCLEOTIDE SEQUENCE [LARGE SCALE GENOMIC DNA]</scope>
    <source>
        <strain evidence="3 4">TBZ242</strain>
    </source>
</reference>
<dbReference type="Pfam" id="PF00043">
    <property type="entry name" value="GST_C"/>
    <property type="match status" value="1"/>
</dbReference>
<dbReference type="EMBL" id="JASSVS010000005">
    <property type="protein sequence ID" value="MDL0431836.1"/>
    <property type="molecule type" value="Genomic_DNA"/>
</dbReference>
<dbReference type="InterPro" id="IPR036282">
    <property type="entry name" value="Glutathione-S-Trfase_C_sf"/>
</dbReference>
<dbReference type="PANTHER" id="PTHR44051">
    <property type="entry name" value="GLUTATHIONE S-TRANSFERASE-RELATED"/>
    <property type="match status" value="1"/>
</dbReference>
<evidence type="ECO:0000259" key="1">
    <source>
        <dbReference type="PROSITE" id="PS50404"/>
    </source>
</evidence>
<sequence>MSRLELIDKPECPFCWRVRIALTLQERAADSLDRSDPDVLARWQRLAPNRTVPVLIDEDLVLTDSGPMLEYLAETGPALLPDSPRQRAEARSWMVYGDNVLGRSIREVVFEKRDKPEKEWDQSRIRAGIRGFMEGLPALETALGTEHFLAGNQPTLAECALFPRFALALANDVEVPEEFPAIRQWLGRMAAHPAFVSASPERVRNFLFDLT</sequence>
<proteinExistence type="predicted"/>
<dbReference type="PROSITE" id="PS51354">
    <property type="entry name" value="GLUTAREDOXIN_2"/>
    <property type="match status" value="1"/>
</dbReference>
<dbReference type="SUPFAM" id="SSF47616">
    <property type="entry name" value="GST C-terminal domain-like"/>
    <property type="match status" value="1"/>
</dbReference>
<evidence type="ECO:0000313" key="4">
    <source>
        <dbReference type="Proteomes" id="UP001227964"/>
    </source>
</evidence>
<dbReference type="Proteomes" id="UP001227964">
    <property type="component" value="Unassembled WGS sequence"/>
</dbReference>
<dbReference type="SUPFAM" id="SSF52833">
    <property type="entry name" value="Thioredoxin-like"/>
    <property type="match status" value="1"/>
</dbReference>
<dbReference type="PROSITE" id="PS50405">
    <property type="entry name" value="GST_CTER"/>
    <property type="match status" value="1"/>
</dbReference>